<keyword evidence="1" id="KW-0472">Membrane</keyword>
<feature type="transmembrane region" description="Helical" evidence="1">
    <location>
        <begin position="78"/>
        <end position="96"/>
    </location>
</feature>
<feature type="transmembrane region" description="Helical" evidence="1">
    <location>
        <begin position="135"/>
        <end position="157"/>
    </location>
</feature>
<organism evidence="3 4">
    <name type="scientific">Tetraparma gracilis</name>
    <dbReference type="NCBI Taxonomy" id="2962635"/>
    <lineage>
        <taxon>Eukaryota</taxon>
        <taxon>Sar</taxon>
        <taxon>Stramenopiles</taxon>
        <taxon>Ochrophyta</taxon>
        <taxon>Bolidophyceae</taxon>
        <taxon>Parmales</taxon>
        <taxon>Triparmaceae</taxon>
        <taxon>Tetraparma</taxon>
    </lineage>
</organism>
<name>A0ABQ6M5P3_9STRA</name>
<feature type="chain" id="PRO_5045827938" evidence="2">
    <location>
        <begin position="19"/>
        <end position="165"/>
    </location>
</feature>
<evidence type="ECO:0000256" key="1">
    <source>
        <dbReference type="SAM" id="Phobius"/>
    </source>
</evidence>
<evidence type="ECO:0000313" key="4">
    <source>
        <dbReference type="Proteomes" id="UP001165060"/>
    </source>
</evidence>
<evidence type="ECO:0000256" key="2">
    <source>
        <dbReference type="SAM" id="SignalP"/>
    </source>
</evidence>
<protein>
    <submittedName>
        <fullName evidence="3">Uncharacterized protein</fullName>
    </submittedName>
</protein>
<keyword evidence="4" id="KW-1185">Reference proteome</keyword>
<proteinExistence type="predicted"/>
<accession>A0ABQ6M5P3</accession>
<gene>
    <name evidence="3" type="ORF">TeGR_g8879</name>
</gene>
<dbReference type="EMBL" id="BRYB01002462">
    <property type="protein sequence ID" value="GMI19934.1"/>
    <property type="molecule type" value="Genomic_DNA"/>
</dbReference>
<dbReference type="Proteomes" id="UP001165060">
    <property type="component" value="Unassembled WGS sequence"/>
</dbReference>
<comment type="caution">
    <text evidence="3">The sequence shown here is derived from an EMBL/GenBank/DDBJ whole genome shotgun (WGS) entry which is preliminary data.</text>
</comment>
<keyword evidence="1" id="KW-1133">Transmembrane helix</keyword>
<feature type="signal peptide" evidence="2">
    <location>
        <begin position="1"/>
        <end position="18"/>
    </location>
</feature>
<feature type="transmembrane region" description="Helical" evidence="1">
    <location>
        <begin position="103"/>
        <end position="123"/>
    </location>
</feature>
<keyword evidence="2" id="KW-0732">Signal</keyword>
<sequence length="165" mass="17720">MLWSIMFCLSGAVNMSMAWFFHFANDPSTSKAAMLGFAPNTVEATLALLKGLFKDPKLYEEIFGKTPPSLEFCSAYDHVTWAAVGSAGALYFYWGASGKRDAHVVNAFALMKLVTAGFLYVFAWKGTPGPLTVGIAHSDLVFGLLFFAHSFGAGGGAGNRKEKTA</sequence>
<reference evidence="3 4" key="1">
    <citation type="journal article" date="2023" name="Commun. Biol.">
        <title>Genome analysis of Parmales, the sister group of diatoms, reveals the evolutionary specialization of diatoms from phago-mixotrophs to photoautotrophs.</title>
        <authorList>
            <person name="Ban H."/>
            <person name="Sato S."/>
            <person name="Yoshikawa S."/>
            <person name="Yamada K."/>
            <person name="Nakamura Y."/>
            <person name="Ichinomiya M."/>
            <person name="Sato N."/>
            <person name="Blanc-Mathieu R."/>
            <person name="Endo H."/>
            <person name="Kuwata A."/>
            <person name="Ogata H."/>
        </authorList>
    </citation>
    <scope>NUCLEOTIDE SEQUENCE [LARGE SCALE GENOMIC DNA]</scope>
</reference>
<keyword evidence="1" id="KW-0812">Transmembrane</keyword>
<evidence type="ECO:0000313" key="3">
    <source>
        <dbReference type="EMBL" id="GMI19934.1"/>
    </source>
</evidence>